<gene>
    <name evidence="1" type="ORF">S01H1_65562</name>
</gene>
<evidence type="ECO:0000313" key="1">
    <source>
        <dbReference type="EMBL" id="GAG38070.1"/>
    </source>
</evidence>
<accession>X0X4Y6</accession>
<feature type="non-terminal residue" evidence="1">
    <location>
        <position position="1"/>
    </location>
</feature>
<dbReference type="EMBL" id="BARS01043291">
    <property type="protein sequence ID" value="GAG38070.1"/>
    <property type="molecule type" value="Genomic_DNA"/>
</dbReference>
<sequence length="143" mass="16826">RRIRSLSYCEPYVKEAFFLYKERTVGRKRTPAAKKDKKKEIREAVVQFLKEVPQQVKWLEVPYGRVKEILPDCSEEDLERAEEEIEGLLVSLSSSEDKKEAKKEAVDAFPDTGHEDFQRIFHVILIKLMRGKYKIPHVAPFLY</sequence>
<organism evidence="1">
    <name type="scientific">marine sediment metagenome</name>
    <dbReference type="NCBI Taxonomy" id="412755"/>
    <lineage>
        <taxon>unclassified sequences</taxon>
        <taxon>metagenomes</taxon>
        <taxon>ecological metagenomes</taxon>
    </lineage>
</organism>
<dbReference type="AlphaFoldDB" id="X0X4Y6"/>
<protein>
    <submittedName>
        <fullName evidence="1">Uncharacterized protein</fullName>
    </submittedName>
</protein>
<reference evidence="1" key="1">
    <citation type="journal article" date="2014" name="Front. Microbiol.">
        <title>High frequency of phylogenetically diverse reductive dehalogenase-homologous genes in deep subseafloor sedimentary metagenomes.</title>
        <authorList>
            <person name="Kawai M."/>
            <person name="Futagami T."/>
            <person name="Toyoda A."/>
            <person name="Takaki Y."/>
            <person name="Nishi S."/>
            <person name="Hori S."/>
            <person name="Arai W."/>
            <person name="Tsubouchi T."/>
            <person name="Morono Y."/>
            <person name="Uchiyama I."/>
            <person name="Ito T."/>
            <person name="Fujiyama A."/>
            <person name="Inagaki F."/>
            <person name="Takami H."/>
        </authorList>
    </citation>
    <scope>NUCLEOTIDE SEQUENCE</scope>
    <source>
        <strain evidence="1">Expedition CK06-06</strain>
    </source>
</reference>
<comment type="caution">
    <text evidence="1">The sequence shown here is derived from an EMBL/GenBank/DDBJ whole genome shotgun (WGS) entry which is preliminary data.</text>
</comment>
<proteinExistence type="predicted"/>
<name>X0X4Y6_9ZZZZ</name>